<keyword evidence="11" id="KW-1185">Reference proteome</keyword>
<evidence type="ECO:0000313" key="12">
    <source>
        <dbReference type="RefSeq" id="XP_006817759.1"/>
    </source>
</evidence>
<evidence type="ECO:0000256" key="9">
    <source>
        <dbReference type="ARBA" id="ARBA00023136"/>
    </source>
</evidence>
<name>A0ABM0MCL8_SACKO</name>
<keyword evidence="5 10" id="KW-0812">Transmembrane</keyword>
<feature type="transmembrane region" description="Helical" evidence="10">
    <location>
        <begin position="129"/>
        <end position="149"/>
    </location>
</feature>
<keyword evidence="6" id="KW-0418">Kinase</keyword>
<dbReference type="PANTHER" id="PTHR13205:SF15">
    <property type="entry name" value="DOLICHOL KINASE"/>
    <property type="match status" value="1"/>
</dbReference>
<feature type="transmembrane region" description="Helical" evidence="10">
    <location>
        <begin position="20"/>
        <end position="41"/>
    </location>
</feature>
<keyword evidence="7" id="KW-0256">Endoplasmic reticulum</keyword>
<comment type="subcellular location">
    <subcellularLocation>
        <location evidence="1">Endoplasmic reticulum membrane</location>
        <topology evidence="1">Multi-pass membrane protein</topology>
    </subcellularLocation>
</comment>
<keyword evidence="8 10" id="KW-1133">Transmembrane helix</keyword>
<gene>
    <name evidence="12" type="primary">LOC102805898</name>
</gene>
<feature type="transmembrane region" description="Helical" evidence="10">
    <location>
        <begin position="161"/>
        <end position="186"/>
    </location>
</feature>
<organism evidence="11 12">
    <name type="scientific">Saccoglossus kowalevskii</name>
    <name type="common">Acorn worm</name>
    <dbReference type="NCBI Taxonomy" id="10224"/>
    <lineage>
        <taxon>Eukaryota</taxon>
        <taxon>Metazoa</taxon>
        <taxon>Hemichordata</taxon>
        <taxon>Enteropneusta</taxon>
        <taxon>Harrimaniidae</taxon>
        <taxon>Saccoglossus</taxon>
    </lineage>
</organism>
<evidence type="ECO:0000313" key="11">
    <source>
        <dbReference type="Proteomes" id="UP000694865"/>
    </source>
</evidence>
<evidence type="ECO:0000256" key="3">
    <source>
        <dbReference type="ARBA" id="ARBA00012132"/>
    </source>
</evidence>
<dbReference type="Proteomes" id="UP000694865">
    <property type="component" value="Unplaced"/>
</dbReference>
<reference evidence="12" key="1">
    <citation type="submission" date="2025-08" db="UniProtKB">
        <authorList>
            <consortium name="RefSeq"/>
        </authorList>
    </citation>
    <scope>IDENTIFICATION</scope>
    <source>
        <tissue evidence="12">Testes</tissue>
    </source>
</reference>
<evidence type="ECO:0000256" key="7">
    <source>
        <dbReference type="ARBA" id="ARBA00022824"/>
    </source>
</evidence>
<keyword evidence="4" id="KW-0808">Transferase</keyword>
<feature type="transmembrane region" description="Helical" evidence="10">
    <location>
        <begin position="62"/>
        <end position="83"/>
    </location>
</feature>
<keyword evidence="9 10" id="KW-0472">Membrane</keyword>
<sequence>MDSVLNITGYYSKPKLHSCLQVLLLGALFIGLAMYPTLYTMRQVRMMQEVNQYEPFLWKWSISFYIGTMVFILSVLQSWLWYLLGENPILFALYFIFDNQIRYIRVFGIKPFGEALHDAFSVFIDDRDVGIPILTHIYLLLGFSLPVWLYPLQHDQGCTLLMYSGVLSLGIGDTAAALFGSMYGHYKWPGSKKTKEGTAAAIVLQILFCCLLSLCGVKIPSWASVIFAVVCTSLLESFTSQIDNIILPLFMYCVLAVLL</sequence>
<protein>
    <recommendedName>
        <fullName evidence="3">dolichol kinase</fullName>
        <ecNumber evidence="3">2.7.1.108</ecNumber>
    </recommendedName>
</protein>
<comment type="similarity">
    <text evidence="2">Belongs to the polyprenol kinase family.</text>
</comment>
<evidence type="ECO:0000256" key="1">
    <source>
        <dbReference type="ARBA" id="ARBA00004477"/>
    </source>
</evidence>
<evidence type="ECO:0000256" key="8">
    <source>
        <dbReference type="ARBA" id="ARBA00022989"/>
    </source>
</evidence>
<dbReference type="EC" id="2.7.1.108" evidence="3"/>
<dbReference type="InterPro" id="IPR032974">
    <property type="entry name" value="Polypren_kinase"/>
</dbReference>
<evidence type="ECO:0000256" key="6">
    <source>
        <dbReference type="ARBA" id="ARBA00022777"/>
    </source>
</evidence>
<dbReference type="GeneID" id="102805898"/>
<evidence type="ECO:0000256" key="10">
    <source>
        <dbReference type="SAM" id="Phobius"/>
    </source>
</evidence>
<evidence type="ECO:0000256" key="4">
    <source>
        <dbReference type="ARBA" id="ARBA00022679"/>
    </source>
</evidence>
<feature type="transmembrane region" description="Helical" evidence="10">
    <location>
        <begin position="198"/>
        <end position="219"/>
    </location>
</feature>
<evidence type="ECO:0000256" key="5">
    <source>
        <dbReference type="ARBA" id="ARBA00022692"/>
    </source>
</evidence>
<accession>A0ABM0MCL8</accession>
<dbReference type="RefSeq" id="XP_006817759.1">
    <property type="nucleotide sequence ID" value="XM_006817696.1"/>
</dbReference>
<dbReference type="PANTHER" id="PTHR13205">
    <property type="entry name" value="TRANSMEMBRANE PROTEIN 15-RELATED"/>
    <property type="match status" value="1"/>
</dbReference>
<proteinExistence type="inferred from homology"/>
<evidence type="ECO:0000256" key="2">
    <source>
        <dbReference type="ARBA" id="ARBA00010794"/>
    </source>
</evidence>